<dbReference type="InterPro" id="IPR003746">
    <property type="entry name" value="DUF167"/>
</dbReference>
<dbReference type="Pfam" id="PF25809">
    <property type="entry name" value="STEEP1"/>
    <property type="match status" value="1"/>
</dbReference>
<dbReference type="Gene3D" id="1.20.1280.170">
    <property type="entry name" value="Exocyst complex component Exo70"/>
    <property type="match status" value="1"/>
</dbReference>
<reference evidence="7" key="1">
    <citation type="submission" date="2023-08" db="EMBL/GenBank/DDBJ databases">
        <title>A de novo genome assembly of Solanum verrucosum Schlechtendal, a Mexican diploid species geographically isolated from the other diploid A-genome species in potato relatives.</title>
        <authorList>
            <person name="Hosaka K."/>
        </authorList>
    </citation>
    <scope>NUCLEOTIDE SEQUENCE</scope>
    <source>
        <tissue evidence="7">Young leaves</tissue>
    </source>
</reference>
<dbReference type="InterPro" id="IPR036591">
    <property type="entry name" value="YggU-like_sf"/>
</dbReference>
<evidence type="ECO:0000313" key="8">
    <source>
        <dbReference type="Proteomes" id="UP001234989"/>
    </source>
</evidence>
<evidence type="ECO:0000256" key="1">
    <source>
        <dbReference type="ARBA" id="ARBA00006756"/>
    </source>
</evidence>
<dbReference type="InterPro" id="IPR057965">
    <property type="entry name" value="STEEP1_dom"/>
</dbReference>
<feature type="domain" description="Exocyst complex subunit Exo70 C-terminal" evidence="5">
    <location>
        <begin position="286"/>
        <end position="650"/>
    </location>
</feature>
<dbReference type="EMBL" id="CP133614">
    <property type="protein sequence ID" value="WMV21252.1"/>
    <property type="molecule type" value="Genomic_DNA"/>
</dbReference>
<dbReference type="PANTHER" id="PTHR12542">
    <property type="entry name" value="EXOCYST COMPLEX PROTEIN EXO70"/>
    <property type="match status" value="1"/>
</dbReference>
<dbReference type="InterPro" id="IPR016159">
    <property type="entry name" value="Cullin_repeat-like_dom_sf"/>
</dbReference>
<dbReference type="InterPro" id="IPR046364">
    <property type="entry name" value="Exo70_C"/>
</dbReference>
<dbReference type="Proteomes" id="UP001234989">
    <property type="component" value="Chromosome 3"/>
</dbReference>
<protein>
    <recommendedName>
        <fullName evidence="4">Exocyst subunit Exo70 family protein</fullName>
    </recommendedName>
</protein>
<dbReference type="GO" id="GO:0000145">
    <property type="term" value="C:exocyst"/>
    <property type="evidence" value="ECO:0007669"/>
    <property type="project" value="InterPro"/>
</dbReference>
<keyword evidence="4" id="KW-0653">Protein transport</keyword>
<evidence type="ECO:0000259" key="5">
    <source>
        <dbReference type="Pfam" id="PF03081"/>
    </source>
</evidence>
<keyword evidence="8" id="KW-1185">Reference proteome</keyword>
<comment type="similarity">
    <text evidence="2">Belongs to the UPF0235 family.</text>
</comment>
<dbReference type="GO" id="GO:0015031">
    <property type="term" value="P:protein transport"/>
    <property type="evidence" value="ECO:0007669"/>
    <property type="project" value="UniProtKB-KW"/>
</dbReference>
<dbReference type="SUPFAM" id="SSF74788">
    <property type="entry name" value="Cullin repeat-like"/>
    <property type="match status" value="1"/>
</dbReference>
<dbReference type="Pfam" id="PF20669">
    <property type="entry name" value="Exo70_N"/>
    <property type="match status" value="1"/>
</dbReference>
<dbReference type="InterPro" id="IPR004140">
    <property type="entry name" value="Exo70"/>
</dbReference>
<proteinExistence type="inferred from homology"/>
<comment type="similarity">
    <text evidence="1 4">Belongs to the EXO70 family.</text>
</comment>
<dbReference type="AlphaFoldDB" id="A0AAF0QCL5"/>
<evidence type="ECO:0000313" key="7">
    <source>
        <dbReference type="EMBL" id="WMV21252.1"/>
    </source>
</evidence>
<evidence type="ECO:0000259" key="6">
    <source>
        <dbReference type="Pfam" id="PF25809"/>
    </source>
</evidence>
<keyword evidence="4" id="KW-0268">Exocytosis</keyword>
<dbReference type="GO" id="GO:0005546">
    <property type="term" value="F:phosphatidylinositol-4,5-bisphosphate binding"/>
    <property type="evidence" value="ECO:0007669"/>
    <property type="project" value="InterPro"/>
</dbReference>
<comment type="function">
    <text evidence="4">Component of the exocyst complex.</text>
</comment>
<dbReference type="PANTHER" id="PTHR12542:SF142">
    <property type="entry name" value="EXOCYST SUBUNIT EXO70 FAMILY PROTEIN"/>
    <property type="match status" value="1"/>
</dbReference>
<dbReference type="Pfam" id="PF02594">
    <property type="entry name" value="DUF167"/>
    <property type="match status" value="1"/>
</dbReference>
<evidence type="ECO:0000256" key="3">
    <source>
        <dbReference type="ARBA" id="ARBA00022448"/>
    </source>
</evidence>
<accession>A0AAF0QCL5</accession>
<dbReference type="FunFam" id="1.20.1280.170:FF:000003">
    <property type="entry name" value="Exocyst subunit Exo70 family protein"/>
    <property type="match status" value="1"/>
</dbReference>
<feature type="domain" description="STEEP1" evidence="6">
    <location>
        <begin position="830"/>
        <end position="919"/>
    </location>
</feature>
<gene>
    <name evidence="7" type="ORF">MTR67_014637</name>
</gene>
<name>A0AAF0QCL5_SOLVR</name>
<evidence type="ECO:0000256" key="4">
    <source>
        <dbReference type="RuleBase" id="RU365026"/>
    </source>
</evidence>
<dbReference type="GO" id="GO:0006887">
    <property type="term" value="P:exocytosis"/>
    <property type="evidence" value="ECO:0007669"/>
    <property type="project" value="UniProtKB-KW"/>
</dbReference>
<organism evidence="7 8">
    <name type="scientific">Solanum verrucosum</name>
    <dbReference type="NCBI Taxonomy" id="315347"/>
    <lineage>
        <taxon>Eukaryota</taxon>
        <taxon>Viridiplantae</taxon>
        <taxon>Streptophyta</taxon>
        <taxon>Embryophyta</taxon>
        <taxon>Tracheophyta</taxon>
        <taxon>Spermatophyta</taxon>
        <taxon>Magnoliopsida</taxon>
        <taxon>eudicotyledons</taxon>
        <taxon>Gunneridae</taxon>
        <taxon>Pentapetalae</taxon>
        <taxon>asterids</taxon>
        <taxon>lamiids</taxon>
        <taxon>Solanales</taxon>
        <taxon>Solanaceae</taxon>
        <taxon>Solanoideae</taxon>
        <taxon>Solaneae</taxon>
        <taxon>Solanum</taxon>
    </lineage>
</organism>
<dbReference type="SUPFAM" id="SSF69786">
    <property type="entry name" value="YggU-like"/>
    <property type="match status" value="1"/>
</dbReference>
<evidence type="ECO:0000256" key="2">
    <source>
        <dbReference type="ARBA" id="ARBA00010364"/>
    </source>
</evidence>
<dbReference type="Gene3D" id="3.30.1200.10">
    <property type="entry name" value="YggU-like"/>
    <property type="match status" value="1"/>
</dbReference>
<keyword evidence="3 4" id="KW-0813">Transport</keyword>
<dbReference type="Pfam" id="PF03081">
    <property type="entry name" value="Exo70_C"/>
    <property type="match status" value="1"/>
</dbReference>
<sequence length="986" mass="110611">MAATIEGQDRVLAAAQQIVKSLNTSTNVDTEDMLMILSNFDNRLSKLSNMMTTTNSSSSTPTSARSAAAAAAVAETDHSSTDIVFEEAAKLVLEWDSPPNADPDSTSEYLNAVDEIIKKTEDLNVLSSDMDRAEAALQHAMAHLEEEFRHVLIGNTVPFDAGRLHESSFIRRYSISSSAVAIPDFETGTLSEDQEDVSSARYNHVKGKSLGTDDFSLDLVYNDAIIDLREIANRMIKSGYEKECCQVYSSVRREVLDECLAILGIEKLSIEEVHRIDWQSLDEKMKKWIYAVKVLVRILLSAEKSLCDQVFGDSELIKEVCFMETAKGCVMQLLNFGEAVAIGRRSSEKLFRILDMYDALADVLSDIELLFCDEDGELVCGESKGVLDGLGEAAIGTFVEFENAVEREISKKPTQGGEIHPLTRYVMNYVKLLVDYSDTLNGLLEKLESCMEHDSSATDNGDNLELENVAPLARRLMLLIKSLEGNLEGKSRMYEDCGMPYIFLMNNVHYIVQKVKDSELQKLLGDQWVRKRRGQIRQHATSYLRASWSKVLSCLKDEGLSGSSSNASKVALKERFKNFNACFEEIYRIQTGWKVPDPQLREELRISISEKVLPAYRSFLGRFGSHLESGRNAGKYIKYYLEDLEGYLLDLFEGTPLVLHHMRRKGTHGVYWISFESIFAFCYSTRNEVHHKRHNCWFMIGKKVSWESSSVSLLLLKKEANCPNRKKTRAKVEFIWNTQGPERKRKREKKNKIFIFSGGVLARGLEERCRRGQRTHTLARTQFPTVPTPISSSITASTAVLMSSSPPLCPTNARVRFAYVLPCSDLTCGVTLDNQLQKMPKRKTDKAYVLDKKKYLARLSVDDAGKVLLKRGEGKMEKQFRMSCKGCGLFVCYRAEEDLETASFIYVVDGALSTIAAETNPQDAPVPPCISQLEGGLVQVAIEVEDRAQRSAITRVNADDVRVTVTAPAARGEANNELLEFMGRVC</sequence>
<dbReference type="SMART" id="SM01152">
    <property type="entry name" value="DUF167"/>
    <property type="match status" value="1"/>
</dbReference>